<keyword evidence="3" id="KW-1185">Reference proteome</keyword>
<dbReference type="AlphaFoldDB" id="A0A918B1R9"/>
<dbReference type="RefSeq" id="WP_189534675.1">
    <property type="nucleotide sequence ID" value="NZ_BMSV01000006.1"/>
</dbReference>
<evidence type="ECO:0000313" key="2">
    <source>
        <dbReference type="EMBL" id="GGQ12625.1"/>
    </source>
</evidence>
<reference evidence="2" key="1">
    <citation type="journal article" date="2014" name="Int. J. Syst. Evol. Microbiol.">
        <title>Complete genome sequence of Corynebacterium casei LMG S-19264T (=DSM 44701T), isolated from a smear-ripened cheese.</title>
        <authorList>
            <consortium name="US DOE Joint Genome Institute (JGI-PGF)"/>
            <person name="Walter F."/>
            <person name="Albersmeier A."/>
            <person name="Kalinowski J."/>
            <person name="Ruckert C."/>
        </authorList>
    </citation>
    <scope>NUCLEOTIDE SEQUENCE</scope>
    <source>
        <strain evidence="2">JCM 4335</strain>
    </source>
</reference>
<accession>A0A918B1R9</accession>
<sequence>MVSDNLAKQLRDLRLRAGNPSYRDIERLLKGTGRNREMARSTIQEKLTGKNPLKLHQTLALVAAIAEYAQSNGTPLSPQEVDEKSWRAKFVATSRPSSYNSNKESRVPHTTGNPPEPWDASPLRNAGMSDLLDLISQSEGAPLSTWVPHVAAEMFTAQMSCESLMKWTAQASPHEIVQCTVALEGMFPLPDPENNDSWGNWSPGNNATVEKLLRHTARQRSLQNVPVLVVGLRRASVGQYVDMLLTSLAQWHLSHALQAIVARLRAAALSQDALKMLGFVGSHRQPTRILEVVSHFSNLGAMEERDSILKGMASDVSRFIIGAKESDPELQDVLMSSIPWNKKPDYAKALTRAGLHELASRIEVPLGGYSDEPPF</sequence>
<dbReference type="Proteomes" id="UP000654123">
    <property type="component" value="Unassembled WGS sequence"/>
</dbReference>
<feature type="compositionally biased region" description="Polar residues" evidence="1">
    <location>
        <begin position="94"/>
        <end position="113"/>
    </location>
</feature>
<gene>
    <name evidence="2" type="ORF">GCM10010249_34080</name>
</gene>
<reference evidence="2" key="2">
    <citation type="submission" date="2020-09" db="EMBL/GenBank/DDBJ databases">
        <authorList>
            <person name="Sun Q."/>
            <person name="Ohkuma M."/>
        </authorList>
    </citation>
    <scope>NUCLEOTIDE SEQUENCE</scope>
    <source>
        <strain evidence="2">JCM 4335</strain>
    </source>
</reference>
<organism evidence="2 3">
    <name type="scientific">Streptomyces roseolilacinus</name>
    <dbReference type="NCBI Taxonomy" id="66904"/>
    <lineage>
        <taxon>Bacteria</taxon>
        <taxon>Bacillati</taxon>
        <taxon>Actinomycetota</taxon>
        <taxon>Actinomycetes</taxon>
        <taxon>Kitasatosporales</taxon>
        <taxon>Streptomycetaceae</taxon>
        <taxon>Streptomyces</taxon>
    </lineage>
</organism>
<evidence type="ECO:0000313" key="3">
    <source>
        <dbReference type="Proteomes" id="UP000654123"/>
    </source>
</evidence>
<feature type="region of interest" description="Disordered" evidence="1">
    <location>
        <begin position="93"/>
        <end position="124"/>
    </location>
</feature>
<evidence type="ECO:0000256" key="1">
    <source>
        <dbReference type="SAM" id="MobiDB-lite"/>
    </source>
</evidence>
<proteinExistence type="predicted"/>
<dbReference type="EMBL" id="BMSV01000006">
    <property type="protein sequence ID" value="GGQ12625.1"/>
    <property type="molecule type" value="Genomic_DNA"/>
</dbReference>
<name>A0A918B1R9_9ACTN</name>
<protein>
    <submittedName>
        <fullName evidence="2">Uncharacterized protein</fullName>
    </submittedName>
</protein>
<comment type="caution">
    <text evidence="2">The sequence shown here is derived from an EMBL/GenBank/DDBJ whole genome shotgun (WGS) entry which is preliminary data.</text>
</comment>